<dbReference type="Proteomes" id="UP000422232">
    <property type="component" value="Chromosome"/>
</dbReference>
<gene>
    <name evidence="1" type="ORF">Psal009_00813</name>
</gene>
<dbReference type="InterPro" id="IPR004322">
    <property type="entry name" value="Plasmid_replicase_bac"/>
</dbReference>
<name>A0A9Q6LJ88_PISSA</name>
<protein>
    <submittedName>
        <fullName evidence="1">Replicase family protein</fullName>
    </submittedName>
</protein>
<organism evidence="1 2">
    <name type="scientific">Piscirickettsia salmonis</name>
    <dbReference type="NCBI Taxonomy" id="1238"/>
    <lineage>
        <taxon>Bacteria</taxon>
        <taxon>Pseudomonadati</taxon>
        <taxon>Pseudomonadota</taxon>
        <taxon>Gammaproteobacteria</taxon>
        <taxon>Thiotrichales</taxon>
        <taxon>Piscirickettsiaceae</taxon>
        <taxon>Piscirickettsia</taxon>
    </lineage>
</organism>
<keyword evidence="2" id="KW-1185">Reference proteome</keyword>
<dbReference type="Pfam" id="PF03090">
    <property type="entry name" value="Replicase"/>
    <property type="match status" value="1"/>
</dbReference>
<evidence type="ECO:0000313" key="1">
    <source>
        <dbReference type="EMBL" id="QGO04934.1"/>
    </source>
</evidence>
<reference evidence="1 2" key="1">
    <citation type="submission" date="2019-04" db="EMBL/GenBank/DDBJ databases">
        <title>Complete genome sequencing of Piscirickettsia salmonis strain Psal-009.</title>
        <authorList>
            <person name="Schober I."/>
            <person name="Bunk B."/>
            <person name="Sproer C."/>
            <person name="Carril G.P."/>
            <person name="Riedel T."/>
            <person name="Flores-Herrera P.A."/>
            <person name="Nourdin-Galindo G."/>
            <person name="Marshall S.H."/>
            <person name="Overmann J."/>
        </authorList>
    </citation>
    <scope>NUCLEOTIDE SEQUENCE [LARGE SCALE GENOMIC DNA]</scope>
    <source>
        <strain evidence="1 2">Psal-009</strain>
    </source>
</reference>
<proteinExistence type="predicted"/>
<dbReference type="RefSeq" id="WP_052104773.1">
    <property type="nucleotide sequence ID" value="NZ_CP013773.1"/>
</dbReference>
<dbReference type="AlphaFoldDB" id="A0A9Q6LJ88"/>
<accession>A0A9Q6LJ88</accession>
<evidence type="ECO:0000313" key="2">
    <source>
        <dbReference type="Proteomes" id="UP000422232"/>
    </source>
</evidence>
<dbReference type="EMBL" id="CP038908">
    <property type="protein sequence ID" value="QGO04934.1"/>
    <property type="molecule type" value="Genomic_DNA"/>
</dbReference>
<sequence length="147" mass="16921">MERVKENILRRFIDTLPAKPYCSFDIKKSGVKIWPKVGALKTNHIQVNGPTSVHWLVLDIDQPNSALLYEKLELPTPNIISINRDNGHSHYFYYLHEVYTSKNAYAKPQEYLQAIKQAYISKLGADQGYSGLIAKNPLSQEWLNLYL</sequence>